<keyword evidence="5" id="KW-0964">Secreted</keyword>
<dbReference type="PANTHER" id="PTHR33048:SF141">
    <property type="entry name" value="INTEGRAL MEMBRANE PROTEIN-RELATED"/>
    <property type="match status" value="1"/>
</dbReference>
<evidence type="ECO:0000256" key="3">
    <source>
        <dbReference type="ARBA" id="ARBA00004613"/>
    </source>
</evidence>
<evidence type="ECO:0000256" key="13">
    <source>
        <dbReference type="ARBA" id="ARBA00038359"/>
    </source>
</evidence>
<feature type="transmembrane region" description="Helical" evidence="15">
    <location>
        <begin position="104"/>
        <end position="123"/>
    </location>
</feature>
<keyword evidence="7 15" id="KW-0812">Transmembrane</keyword>
<dbReference type="OrthoDB" id="2496787at2759"/>
<dbReference type="PANTHER" id="PTHR33048">
    <property type="entry name" value="PTH11-LIKE INTEGRAL MEMBRANE PROTEIN (AFU_ORTHOLOGUE AFUA_5G11245)"/>
    <property type="match status" value="1"/>
</dbReference>
<organism evidence="18 19">
    <name type="scientific">Aspergillus glaucus CBS 516.65</name>
    <dbReference type="NCBI Taxonomy" id="1160497"/>
    <lineage>
        <taxon>Eukaryota</taxon>
        <taxon>Fungi</taxon>
        <taxon>Dikarya</taxon>
        <taxon>Ascomycota</taxon>
        <taxon>Pezizomycotina</taxon>
        <taxon>Eurotiomycetes</taxon>
        <taxon>Eurotiomycetidae</taxon>
        <taxon>Eurotiales</taxon>
        <taxon>Aspergillaceae</taxon>
        <taxon>Aspergillus</taxon>
        <taxon>Aspergillus subgen. Aspergillus</taxon>
    </lineage>
</organism>
<feature type="domain" description="CFEM" evidence="17">
    <location>
        <begin position="5"/>
        <end position="115"/>
    </location>
</feature>
<dbReference type="Pfam" id="PF20684">
    <property type="entry name" value="Fung_rhodopsin"/>
    <property type="match status" value="1"/>
</dbReference>
<dbReference type="Proteomes" id="UP000184300">
    <property type="component" value="Unassembled WGS sequence"/>
</dbReference>
<keyword evidence="9 15" id="KW-1133">Transmembrane helix</keyword>
<keyword evidence="14" id="KW-0408">Iron</keyword>
<keyword evidence="11 14" id="KW-1015">Disulfide bond</keyword>
<evidence type="ECO:0000259" key="17">
    <source>
        <dbReference type="PROSITE" id="PS52012"/>
    </source>
</evidence>
<feature type="transmembrane region" description="Helical" evidence="15">
    <location>
        <begin position="196"/>
        <end position="220"/>
    </location>
</feature>
<evidence type="ECO:0000256" key="16">
    <source>
        <dbReference type="SAM" id="SignalP"/>
    </source>
</evidence>
<dbReference type="GeneID" id="34464555"/>
<evidence type="ECO:0000256" key="7">
    <source>
        <dbReference type="ARBA" id="ARBA00022692"/>
    </source>
</evidence>
<comment type="similarity">
    <text evidence="4">Belongs to the RBT5 family.</text>
</comment>
<dbReference type="PROSITE" id="PS52012">
    <property type="entry name" value="CFEM"/>
    <property type="match status" value="1"/>
</dbReference>
<keyword evidence="14" id="KW-0349">Heme</keyword>
<gene>
    <name evidence="18" type="ORF">ASPGLDRAFT_58067</name>
</gene>
<sequence length="462" mass="50416">MRLYRQYAVVLSLACLALVPVVASASETVPECALNCEQQLTNTTSCSNTDTACLCDDAQYQTDLSNCAMTNCSMKEALTAKYIISRQCDLPIPQRYPKADPATIIPFVIATILFVIRMVAKFLRLGGGWGPDDYTIITAYALAIIAFILNISMVHYGFGMNIWDIVPQENITIAYKVRPSSLSHSPSSNPIQHEQYFFAFVLVYKALISLAKISVCLFLLRIFQSPAFRYTTYTMIAINTAVAITWILTDSFHCIPVHLAWTGWAMEEQGTCINFIASTFANGFVNIVVDTVMVIMPVYEVSRLNLSVQKKAGVAVMLGMGLVLTAIGIVRVVIFSRNTSNTNPTFEMEPLNHWSVIECQIAIICACLPTSRALFVRILPGANTTHDSSTARPYLTATGASSKTAALSAFAGAGSSTGEKEKGRISKTVSYSVDVGAKAKALKRESDGFIELKNFEVGGERG</sequence>
<feature type="binding site" description="axial binding residue" evidence="14">
    <location>
        <position position="50"/>
    </location>
    <ligand>
        <name>heme</name>
        <dbReference type="ChEBI" id="CHEBI:30413"/>
    </ligand>
    <ligandPart>
        <name>Fe</name>
        <dbReference type="ChEBI" id="CHEBI:18248"/>
    </ligandPart>
</feature>
<evidence type="ECO:0000256" key="9">
    <source>
        <dbReference type="ARBA" id="ARBA00022989"/>
    </source>
</evidence>
<feature type="transmembrane region" description="Helical" evidence="15">
    <location>
        <begin position="135"/>
        <end position="158"/>
    </location>
</feature>
<dbReference type="InterPro" id="IPR008427">
    <property type="entry name" value="Extracellular_membr_CFEM_dom"/>
</dbReference>
<name>A0A1L9VKB9_ASPGL</name>
<evidence type="ECO:0000256" key="2">
    <source>
        <dbReference type="ARBA" id="ARBA00004589"/>
    </source>
</evidence>
<evidence type="ECO:0000256" key="8">
    <source>
        <dbReference type="ARBA" id="ARBA00022729"/>
    </source>
</evidence>
<evidence type="ECO:0000256" key="1">
    <source>
        <dbReference type="ARBA" id="ARBA00004141"/>
    </source>
</evidence>
<dbReference type="EMBL" id="KV878897">
    <property type="protein sequence ID" value="OJJ84366.1"/>
    <property type="molecule type" value="Genomic_DNA"/>
</dbReference>
<protein>
    <recommendedName>
        <fullName evidence="17">CFEM domain-containing protein</fullName>
    </recommendedName>
</protein>
<evidence type="ECO:0000256" key="4">
    <source>
        <dbReference type="ARBA" id="ARBA00010031"/>
    </source>
</evidence>
<dbReference type="GO" id="GO:0098552">
    <property type="term" value="C:side of membrane"/>
    <property type="evidence" value="ECO:0007669"/>
    <property type="project" value="UniProtKB-KW"/>
</dbReference>
<dbReference type="GO" id="GO:0046872">
    <property type="term" value="F:metal ion binding"/>
    <property type="evidence" value="ECO:0007669"/>
    <property type="project" value="UniProtKB-UniRule"/>
</dbReference>
<evidence type="ECO:0000256" key="12">
    <source>
        <dbReference type="ARBA" id="ARBA00023288"/>
    </source>
</evidence>
<keyword evidence="6" id="KW-0336">GPI-anchor</keyword>
<dbReference type="Pfam" id="PF05730">
    <property type="entry name" value="CFEM"/>
    <property type="match status" value="1"/>
</dbReference>
<feature type="disulfide bond" evidence="14">
    <location>
        <begin position="46"/>
        <end position="53"/>
    </location>
</feature>
<feature type="signal peptide" evidence="16">
    <location>
        <begin position="1"/>
        <end position="25"/>
    </location>
</feature>
<feature type="disulfide bond" evidence="14">
    <location>
        <begin position="32"/>
        <end position="72"/>
    </location>
</feature>
<feature type="transmembrane region" description="Helical" evidence="15">
    <location>
        <begin position="232"/>
        <end position="249"/>
    </location>
</feature>
<keyword evidence="14" id="KW-0479">Metal-binding</keyword>
<evidence type="ECO:0000256" key="15">
    <source>
        <dbReference type="SAM" id="Phobius"/>
    </source>
</evidence>
<comment type="similarity">
    <text evidence="13">Belongs to the SAT4 family.</text>
</comment>
<accession>A0A1L9VKB9</accession>
<comment type="subcellular location">
    <subcellularLocation>
        <location evidence="2">Membrane</location>
        <topology evidence="2">Lipid-anchor</topology>
        <topology evidence="2">GPI-anchor</topology>
    </subcellularLocation>
    <subcellularLocation>
        <location evidence="1">Membrane</location>
        <topology evidence="1">Multi-pass membrane protein</topology>
    </subcellularLocation>
    <subcellularLocation>
        <location evidence="3">Secreted</location>
    </subcellularLocation>
</comment>
<keyword evidence="10 15" id="KW-0472">Membrane</keyword>
<dbReference type="InterPro" id="IPR049326">
    <property type="entry name" value="Rhodopsin_dom_fungi"/>
</dbReference>
<evidence type="ECO:0000256" key="14">
    <source>
        <dbReference type="PROSITE-ProRule" id="PRU01356"/>
    </source>
</evidence>
<feature type="disulfide bond" evidence="14">
    <location>
        <begin position="55"/>
        <end position="88"/>
    </location>
</feature>
<reference evidence="19" key="1">
    <citation type="journal article" date="2017" name="Genome Biol.">
        <title>Comparative genomics reveals high biological diversity and specific adaptations in the industrially and medically important fungal genus Aspergillus.</title>
        <authorList>
            <person name="de Vries R.P."/>
            <person name="Riley R."/>
            <person name="Wiebenga A."/>
            <person name="Aguilar-Osorio G."/>
            <person name="Amillis S."/>
            <person name="Uchima C.A."/>
            <person name="Anderluh G."/>
            <person name="Asadollahi M."/>
            <person name="Askin M."/>
            <person name="Barry K."/>
            <person name="Battaglia E."/>
            <person name="Bayram O."/>
            <person name="Benocci T."/>
            <person name="Braus-Stromeyer S.A."/>
            <person name="Caldana C."/>
            <person name="Canovas D."/>
            <person name="Cerqueira G.C."/>
            <person name="Chen F."/>
            <person name="Chen W."/>
            <person name="Choi C."/>
            <person name="Clum A."/>
            <person name="Dos Santos R.A."/>
            <person name="Damasio A.R."/>
            <person name="Diallinas G."/>
            <person name="Emri T."/>
            <person name="Fekete E."/>
            <person name="Flipphi M."/>
            <person name="Freyberg S."/>
            <person name="Gallo A."/>
            <person name="Gournas C."/>
            <person name="Habgood R."/>
            <person name="Hainaut M."/>
            <person name="Harispe M.L."/>
            <person name="Henrissat B."/>
            <person name="Hilden K.S."/>
            <person name="Hope R."/>
            <person name="Hossain A."/>
            <person name="Karabika E."/>
            <person name="Karaffa L."/>
            <person name="Karanyi Z."/>
            <person name="Krasevec N."/>
            <person name="Kuo A."/>
            <person name="Kusch H."/>
            <person name="LaButti K."/>
            <person name="Lagendijk E.L."/>
            <person name="Lapidus A."/>
            <person name="Levasseur A."/>
            <person name="Lindquist E."/>
            <person name="Lipzen A."/>
            <person name="Logrieco A.F."/>
            <person name="MacCabe A."/>
            <person name="Maekelae M.R."/>
            <person name="Malavazi I."/>
            <person name="Melin P."/>
            <person name="Meyer V."/>
            <person name="Mielnichuk N."/>
            <person name="Miskei M."/>
            <person name="Molnar A.P."/>
            <person name="Mule G."/>
            <person name="Ngan C.Y."/>
            <person name="Orejas M."/>
            <person name="Orosz E."/>
            <person name="Ouedraogo J.P."/>
            <person name="Overkamp K.M."/>
            <person name="Park H.-S."/>
            <person name="Perrone G."/>
            <person name="Piumi F."/>
            <person name="Punt P.J."/>
            <person name="Ram A.F."/>
            <person name="Ramon A."/>
            <person name="Rauscher S."/>
            <person name="Record E."/>
            <person name="Riano-Pachon D.M."/>
            <person name="Robert V."/>
            <person name="Roehrig J."/>
            <person name="Ruller R."/>
            <person name="Salamov A."/>
            <person name="Salih N.S."/>
            <person name="Samson R.A."/>
            <person name="Sandor E."/>
            <person name="Sanguinetti M."/>
            <person name="Schuetze T."/>
            <person name="Sepcic K."/>
            <person name="Shelest E."/>
            <person name="Sherlock G."/>
            <person name="Sophianopoulou V."/>
            <person name="Squina F.M."/>
            <person name="Sun H."/>
            <person name="Susca A."/>
            <person name="Todd R.B."/>
            <person name="Tsang A."/>
            <person name="Unkles S.E."/>
            <person name="van de Wiele N."/>
            <person name="van Rossen-Uffink D."/>
            <person name="Oliveira J.V."/>
            <person name="Vesth T.C."/>
            <person name="Visser J."/>
            <person name="Yu J.-H."/>
            <person name="Zhou M."/>
            <person name="Andersen M.R."/>
            <person name="Archer D.B."/>
            <person name="Baker S.E."/>
            <person name="Benoit I."/>
            <person name="Brakhage A.A."/>
            <person name="Braus G.H."/>
            <person name="Fischer R."/>
            <person name="Frisvad J.C."/>
            <person name="Goldman G.H."/>
            <person name="Houbraken J."/>
            <person name="Oakley B."/>
            <person name="Pocsi I."/>
            <person name="Scazzocchio C."/>
            <person name="Seiboth B."/>
            <person name="vanKuyk P.A."/>
            <person name="Wortman J."/>
            <person name="Dyer P.S."/>
            <person name="Grigoriev I.V."/>
        </authorList>
    </citation>
    <scope>NUCLEOTIDE SEQUENCE [LARGE SCALE GENOMIC DNA]</scope>
    <source>
        <strain evidence="19">CBS 516.65</strain>
    </source>
</reference>
<dbReference type="SMART" id="SM00747">
    <property type="entry name" value="CFEM"/>
    <property type="match status" value="1"/>
</dbReference>
<evidence type="ECO:0000256" key="5">
    <source>
        <dbReference type="ARBA" id="ARBA00022525"/>
    </source>
</evidence>
<evidence type="ECO:0000256" key="11">
    <source>
        <dbReference type="ARBA" id="ARBA00023157"/>
    </source>
</evidence>
<feature type="chain" id="PRO_5012883110" description="CFEM domain-containing protein" evidence="16">
    <location>
        <begin position="26"/>
        <end position="462"/>
    </location>
</feature>
<keyword evidence="6" id="KW-0325">Glycoprotein</keyword>
<keyword evidence="8 16" id="KW-0732">Signal</keyword>
<feature type="transmembrane region" description="Helical" evidence="15">
    <location>
        <begin position="284"/>
        <end position="302"/>
    </location>
</feature>
<proteinExistence type="inferred from homology"/>
<evidence type="ECO:0000313" key="18">
    <source>
        <dbReference type="EMBL" id="OJJ84366.1"/>
    </source>
</evidence>
<dbReference type="STRING" id="1160497.A0A1L9VKB9"/>
<dbReference type="AlphaFoldDB" id="A0A1L9VKB9"/>
<keyword evidence="19" id="KW-1185">Reference proteome</keyword>
<dbReference type="GO" id="GO:0005576">
    <property type="term" value="C:extracellular region"/>
    <property type="evidence" value="ECO:0007669"/>
    <property type="project" value="UniProtKB-SubCell"/>
</dbReference>
<dbReference type="RefSeq" id="XP_022401064.1">
    <property type="nucleotide sequence ID" value="XM_022548294.1"/>
</dbReference>
<dbReference type="VEuPathDB" id="FungiDB:ASPGLDRAFT_58067"/>
<evidence type="ECO:0000256" key="6">
    <source>
        <dbReference type="ARBA" id="ARBA00022622"/>
    </source>
</evidence>
<dbReference type="InterPro" id="IPR052337">
    <property type="entry name" value="SAT4-like"/>
</dbReference>
<feature type="transmembrane region" description="Helical" evidence="15">
    <location>
        <begin position="314"/>
        <end position="334"/>
    </location>
</feature>
<keyword evidence="12" id="KW-0449">Lipoprotein</keyword>
<evidence type="ECO:0000313" key="19">
    <source>
        <dbReference type="Proteomes" id="UP000184300"/>
    </source>
</evidence>
<evidence type="ECO:0000256" key="10">
    <source>
        <dbReference type="ARBA" id="ARBA00023136"/>
    </source>
</evidence>
<feature type="disulfide bond" evidence="14">
    <location>
        <begin position="36"/>
        <end position="67"/>
    </location>
</feature>